<proteinExistence type="predicted"/>
<name>A0AAV8WAR3_9CUCU</name>
<evidence type="ECO:0000313" key="2">
    <source>
        <dbReference type="Proteomes" id="UP001159042"/>
    </source>
</evidence>
<dbReference type="EMBL" id="JANEYG010000004">
    <property type="protein sequence ID" value="KAJ8923656.1"/>
    <property type="molecule type" value="Genomic_DNA"/>
</dbReference>
<keyword evidence="2" id="KW-1185">Reference proteome</keyword>
<organism evidence="1 2">
    <name type="scientific">Exocentrus adspersus</name>
    <dbReference type="NCBI Taxonomy" id="1586481"/>
    <lineage>
        <taxon>Eukaryota</taxon>
        <taxon>Metazoa</taxon>
        <taxon>Ecdysozoa</taxon>
        <taxon>Arthropoda</taxon>
        <taxon>Hexapoda</taxon>
        <taxon>Insecta</taxon>
        <taxon>Pterygota</taxon>
        <taxon>Neoptera</taxon>
        <taxon>Endopterygota</taxon>
        <taxon>Coleoptera</taxon>
        <taxon>Polyphaga</taxon>
        <taxon>Cucujiformia</taxon>
        <taxon>Chrysomeloidea</taxon>
        <taxon>Cerambycidae</taxon>
        <taxon>Lamiinae</taxon>
        <taxon>Acanthocinini</taxon>
        <taxon>Exocentrus</taxon>
    </lineage>
</organism>
<protein>
    <submittedName>
        <fullName evidence="1">Uncharacterized protein</fullName>
    </submittedName>
</protein>
<dbReference type="AlphaFoldDB" id="A0AAV8WAR3"/>
<sequence length="395" mass="45874">MEFCLVSFISSHIKQEAEINLFCLVTLNKNKVLNHLENFSKRLIEETGMIDVNNIGQLTALPNLKRDQVVADIINNYPQFRELYSDYQQIRDIHSLEKMSDYINLALSADPKQREGQLIITRVLQVTGEYLKNTLESPKLSNTTSELLLLSLPKNTRQVIIGLRNSLSHAYSLSKRTRIEENTDVNFFIGVQNDLKKINDVIIDDIFYNNKIKIVRMLLKKVINSENAKELHENVEIMFSNVGFDKMFTGRNTVIMEHEKLEKLIKELSDIISNKTDYENELFNKINTIINFVKTKSENIRTDYYMAFISLKAIISTMNNRKLDHNGIRVMKFLANKALENIASKIEPPNIKQISELSVKITRSYLSRIQDNNLIHDKIDRIACEIFLQCRIRNK</sequence>
<evidence type="ECO:0000313" key="1">
    <source>
        <dbReference type="EMBL" id="KAJ8923656.1"/>
    </source>
</evidence>
<gene>
    <name evidence="1" type="ORF">NQ315_010236</name>
</gene>
<dbReference type="Proteomes" id="UP001159042">
    <property type="component" value="Unassembled WGS sequence"/>
</dbReference>
<accession>A0AAV8WAR3</accession>
<comment type="caution">
    <text evidence="1">The sequence shown here is derived from an EMBL/GenBank/DDBJ whole genome shotgun (WGS) entry which is preliminary data.</text>
</comment>
<reference evidence="1 2" key="1">
    <citation type="journal article" date="2023" name="Insect Mol. Biol.">
        <title>Genome sequencing provides insights into the evolution of gene families encoding plant cell wall-degrading enzymes in longhorned beetles.</title>
        <authorList>
            <person name="Shin N.R."/>
            <person name="Okamura Y."/>
            <person name="Kirsch R."/>
            <person name="Pauchet Y."/>
        </authorList>
    </citation>
    <scope>NUCLEOTIDE SEQUENCE [LARGE SCALE GENOMIC DNA]</scope>
    <source>
        <strain evidence="1">EAD_L_NR</strain>
    </source>
</reference>